<accession>A0A833VTF0</accession>
<evidence type="ECO:0000256" key="1">
    <source>
        <dbReference type="SAM" id="Phobius"/>
    </source>
</evidence>
<keyword evidence="1" id="KW-1133">Transmembrane helix</keyword>
<dbReference type="InterPro" id="IPR045501">
    <property type="entry name" value="DUF6490"/>
</dbReference>
<comment type="caution">
    <text evidence="2">The sequence shown here is derived from an EMBL/GenBank/DDBJ whole genome shotgun (WGS) entry which is preliminary data.</text>
</comment>
<keyword evidence="1" id="KW-0472">Membrane</keyword>
<dbReference type="OrthoDB" id="737602at2759"/>
<feature type="transmembrane region" description="Helical" evidence="1">
    <location>
        <begin position="33"/>
        <end position="56"/>
    </location>
</feature>
<feature type="transmembrane region" description="Helical" evidence="1">
    <location>
        <begin position="68"/>
        <end position="86"/>
    </location>
</feature>
<dbReference type="PANTHER" id="PTHR46610">
    <property type="entry name" value="OS05G0181300 PROTEIN"/>
    <property type="match status" value="1"/>
</dbReference>
<sequence>MEHDHGYSWLSSLGFGMLTYNSVKAIYYSNGDMGSISFVLVSYLDLLLLFWFLCLFEKAAPESPNRERIKMAVWFLSTLLTVMFTWKVGAVMPFFVGLFISVVASASCLGGFYALFLHQKSEY</sequence>
<dbReference type="Proteomes" id="UP000623129">
    <property type="component" value="Unassembled WGS sequence"/>
</dbReference>
<feature type="transmembrane region" description="Helical" evidence="1">
    <location>
        <begin position="7"/>
        <end position="27"/>
    </location>
</feature>
<dbReference type="Pfam" id="PF20100">
    <property type="entry name" value="DUF6490"/>
    <property type="match status" value="1"/>
</dbReference>
<gene>
    <name evidence="2" type="ORF">FCM35_KLT00218</name>
</gene>
<keyword evidence="3" id="KW-1185">Reference proteome</keyword>
<evidence type="ECO:0000313" key="3">
    <source>
        <dbReference type="Proteomes" id="UP000623129"/>
    </source>
</evidence>
<evidence type="ECO:0000313" key="2">
    <source>
        <dbReference type="EMBL" id="KAF3341580.1"/>
    </source>
</evidence>
<organism evidence="2 3">
    <name type="scientific">Carex littledalei</name>
    <dbReference type="NCBI Taxonomy" id="544730"/>
    <lineage>
        <taxon>Eukaryota</taxon>
        <taxon>Viridiplantae</taxon>
        <taxon>Streptophyta</taxon>
        <taxon>Embryophyta</taxon>
        <taxon>Tracheophyta</taxon>
        <taxon>Spermatophyta</taxon>
        <taxon>Magnoliopsida</taxon>
        <taxon>Liliopsida</taxon>
        <taxon>Poales</taxon>
        <taxon>Cyperaceae</taxon>
        <taxon>Cyperoideae</taxon>
        <taxon>Cariceae</taxon>
        <taxon>Carex</taxon>
        <taxon>Carex subgen. Euthyceras</taxon>
    </lineage>
</organism>
<feature type="transmembrane region" description="Helical" evidence="1">
    <location>
        <begin position="92"/>
        <end position="116"/>
    </location>
</feature>
<dbReference type="AlphaFoldDB" id="A0A833VTF0"/>
<dbReference type="PANTHER" id="PTHR46610:SF3">
    <property type="entry name" value="OS01G0238200 PROTEIN"/>
    <property type="match status" value="1"/>
</dbReference>
<reference evidence="2" key="1">
    <citation type="submission" date="2020-01" db="EMBL/GenBank/DDBJ databases">
        <title>Genome sequence of Kobresia littledalei, the first chromosome-level genome in the family Cyperaceae.</title>
        <authorList>
            <person name="Qu G."/>
        </authorList>
    </citation>
    <scope>NUCLEOTIDE SEQUENCE</scope>
    <source>
        <strain evidence="2">C.B.Clarke</strain>
        <tissue evidence="2">Leaf</tissue>
    </source>
</reference>
<protein>
    <submittedName>
        <fullName evidence="2">Uncharacterized protein</fullName>
    </submittedName>
</protein>
<proteinExistence type="predicted"/>
<dbReference type="EMBL" id="SWLB01000001">
    <property type="protein sequence ID" value="KAF3341580.1"/>
    <property type="molecule type" value="Genomic_DNA"/>
</dbReference>
<name>A0A833VTF0_9POAL</name>
<keyword evidence="1" id="KW-0812">Transmembrane</keyword>